<protein>
    <recommendedName>
        <fullName evidence="2">feruloyl esterase</fullName>
        <ecNumber evidence="2">3.1.1.73</ecNumber>
    </recommendedName>
</protein>
<keyword evidence="4" id="KW-0858">Xylan degradation</keyword>
<reference evidence="11" key="1">
    <citation type="journal article" date="2023" name="Mol. Phylogenet. Evol.">
        <title>Genome-scale phylogeny and comparative genomics of the fungal order Sordariales.</title>
        <authorList>
            <person name="Hensen N."/>
            <person name="Bonometti L."/>
            <person name="Westerberg I."/>
            <person name="Brannstrom I.O."/>
            <person name="Guillou S."/>
            <person name="Cros-Aarteil S."/>
            <person name="Calhoun S."/>
            <person name="Haridas S."/>
            <person name="Kuo A."/>
            <person name="Mondo S."/>
            <person name="Pangilinan J."/>
            <person name="Riley R."/>
            <person name="LaButti K."/>
            <person name="Andreopoulos B."/>
            <person name="Lipzen A."/>
            <person name="Chen C."/>
            <person name="Yan M."/>
            <person name="Daum C."/>
            <person name="Ng V."/>
            <person name="Clum A."/>
            <person name="Steindorff A."/>
            <person name="Ohm R.A."/>
            <person name="Martin F."/>
            <person name="Silar P."/>
            <person name="Natvig D.O."/>
            <person name="Lalanne C."/>
            <person name="Gautier V."/>
            <person name="Ament-Velasquez S.L."/>
            <person name="Kruys A."/>
            <person name="Hutchinson M.I."/>
            <person name="Powell A.J."/>
            <person name="Barry K."/>
            <person name="Miller A.N."/>
            <person name="Grigoriev I.V."/>
            <person name="Debuchy R."/>
            <person name="Gladieux P."/>
            <person name="Hiltunen Thoren M."/>
            <person name="Johannesson H."/>
        </authorList>
    </citation>
    <scope>NUCLEOTIDE SEQUENCE</scope>
    <source>
        <strain evidence="11">CBS 958.72</strain>
    </source>
</reference>
<gene>
    <name evidence="11" type="ORF">B0T24DRAFT_651017</name>
</gene>
<name>A0AAE0K3R2_9PEZI</name>
<comment type="catalytic activity">
    <reaction evidence="9">
        <text>feruloyl-polysaccharide + H2O = ferulate + polysaccharide.</text>
        <dbReference type="EC" id="3.1.1.73"/>
    </reaction>
</comment>
<dbReference type="Proteomes" id="UP001287356">
    <property type="component" value="Unassembled WGS sequence"/>
</dbReference>
<evidence type="ECO:0000256" key="10">
    <source>
        <dbReference type="SAM" id="SignalP"/>
    </source>
</evidence>
<dbReference type="PANTHER" id="PTHR38050">
    <property type="match status" value="1"/>
</dbReference>
<dbReference type="EC" id="3.1.1.73" evidence="2"/>
<evidence type="ECO:0000256" key="6">
    <source>
        <dbReference type="ARBA" id="ARBA00022801"/>
    </source>
</evidence>
<keyword evidence="5 10" id="KW-0732">Signal</keyword>
<keyword evidence="6" id="KW-0378">Hydrolase</keyword>
<keyword evidence="12" id="KW-1185">Reference proteome</keyword>
<dbReference type="AlphaFoldDB" id="A0AAE0K3R2"/>
<dbReference type="InterPro" id="IPR043595">
    <property type="entry name" value="FaeB/C/D"/>
</dbReference>
<feature type="signal peptide" evidence="10">
    <location>
        <begin position="1"/>
        <end position="24"/>
    </location>
</feature>
<evidence type="ECO:0000256" key="2">
    <source>
        <dbReference type="ARBA" id="ARBA00013091"/>
    </source>
</evidence>
<evidence type="ECO:0000256" key="9">
    <source>
        <dbReference type="ARBA" id="ARBA00034075"/>
    </source>
</evidence>
<evidence type="ECO:0000313" key="11">
    <source>
        <dbReference type="EMBL" id="KAK3369413.1"/>
    </source>
</evidence>
<comment type="caution">
    <text evidence="11">The sequence shown here is derived from an EMBL/GenBank/DDBJ whole genome shotgun (WGS) entry which is preliminary data.</text>
</comment>
<dbReference type="SUPFAM" id="SSF53474">
    <property type="entry name" value="alpha/beta-Hydrolases"/>
    <property type="match status" value="1"/>
</dbReference>
<evidence type="ECO:0000256" key="4">
    <source>
        <dbReference type="ARBA" id="ARBA00022651"/>
    </source>
</evidence>
<evidence type="ECO:0000256" key="3">
    <source>
        <dbReference type="ARBA" id="ARBA00022525"/>
    </source>
</evidence>
<evidence type="ECO:0000256" key="8">
    <source>
        <dbReference type="ARBA" id="ARBA00023326"/>
    </source>
</evidence>
<organism evidence="11 12">
    <name type="scientific">Lasiosphaeria ovina</name>
    <dbReference type="NCBI Taxonomy" id="92902"/>
    <lineage>
        <taxon>Eukaryota</taxon>
        <taxon>Fungi</taxon>
        <taxon>Dikarya</taxon>
        <taxon>Ascomycota</taxon>
        <taxon>Pezizomycotina</taxon>
        <taxon>Sordariomycetes</taxon>
        <taxon>Sordariomycetidae</taxon>
        <taxon>Sordariales</taxon>
        <taxon>Lasiosphaeriaceae</taxon>
        <taxon>Lasiosphaeria</taxon>
    </lineage>
</organism>
<evidence type="ECO:0000256" key="1">
    <source>
        <dbReference type="ARBA" id="ARBA00004613"/>
    </source>
</evidence>
<dbReference type="GO" id="GO:0030600">
    <property type="term" value="F:feruloyl esterase activity"/>
    <property type="evidence" value="ECO:0007669"/>
    <property type="project" value="UniProtKB-EC"/>
</dbReference>
<proteinExistence type="predicted"/>
<feature type="chain" id="PRO_5042208766" description="feruloyl esterase" evidence="10">
    <location>
        <begin position="25"/>
        <end position="254"/>
    </location>
</feature>
<dbReference type="GO" id="GO:0045493">
    <property type="term" value="P:xylan catabolic process"/>
    <property type="evidence" value="ECO:0007669"/>
    <property type="project" value="UniProtKB-KW"/>
</dbReference>
<evidence type="ECO:0000256" key="5">
    <source>
        <dbReference type="ARBA" id="ARBA00022729"/>
    </source>
</evidence>
<keyword evidence="3" id="KW-0964">Secreted</keyword>
<evidence type="ECO:0000313" key="12">
    <source>
        <dbReference type="Proteomes" id="UP001287356"/>
    </source>
</evidence>
<accession>A0AAE0K3R2</accession>
<keyword evidence="7" id="KW-0119">Carbohydrate metabolism</keyword>
<dbReference type="GO" id="GO:0005576">
    <property type="term" value="C:extracellular region"/>
    <property type="evidence" value="ECO:0007669"/>
    <property type="project" value="UniProtKB-SubCell"/>
</dbReference>
<evidence type="ECO:0000256" key="7">
    <source>
        <dbReference type="ARBA" id="ARBA00023277"/>
    </source>
</evidence>
<dbReference type="PANTHER" id="PTHR38050:SF3">
    <property type="entry name" value="FERULOYL ESTERASE D"/>
    <property type="match status" value="1"/>
</dbReference>
<dbReference type="EMBL" id="JAULSN010000006">
    <property type="protein sequence ID" value="KAK3369413.1"/>
    <property type="molecule type" value="Genomic_DNA"/>
</dbReference>
<sequence length="254" mass="27068">MDRRPNFLVALALLVLSCVGAVKGESSAGCGKTPTITGKQYSMTNRPYRLVFTWHQLGGSAQKIVDGKDTSRGGALPYYGLNAIANNSAIFVVPQGLNAGWGNQGGEDVTFFDQLAKTVAADVCVDTRLRFSTGFSYGGAMSYALACARPKDIRAVAVISGSQLSGCTGGNDPVAYYGQHGTSDSVLNVSRGRQLRDRFVRNNGCTAVSETQPSGGRSVKTVYQGCNPGYPVTWKDGSVIFAPKNTWDFFTQFS</sequence>
<dbReference type="PROSITE" id="PS51257">
    <property type="entry name" value="PROKAR_LIPOPROTEIN"/>
    <property type="match status" value="1"/>
</dbReference>
<dbReference type="InterPro" id="IPR029058">
    <property type="entry name" value="AB_hydrolase_fold"/>
</dbReference>
<comment type="subcellular location">
    <subcellularLocation>
        <location evidence="1">Secreted</location>
    </subcellularLocation>
</comment>
<dbReference type="Gene3D" id="3.40.50.1820">
    <property type="entry name" value="alpha/beta hydrolase"/>
    <property type="match status" value="1"/>
</dbReference>
<keyword evidence="8" id="KW-0624">Polysaccharide degradation</keyword>
<reference evidence="11" key="2">
    <citation type="submission" date="2023-06" db="EMBL/GenBank/DDBJ databases">
        <authorList>
            <consortium name="Lawrence Berkeley National Laboratory"/>
            <person name="Haridas S."/>
            <person name="Hensen N."/>
            <person name="Bonometti L."/>
            <person name="Westerberg I."/>
            <person name="Brannstrom I.O."/>
            <person name="Guillou S."/>
            <person name="Cros-Aarteil S."/>
            <person name="Calhoun S."/>
            <person name="Kuo A."/>
            <person name="Mondo S."/>
            <person name="Pangilinan J."/>
            <person name="Riley R."/>
            <person name="Labutti K."/>
            <person name="Andreopoulos B."/>
            <person name="Lipzen A."/>
            <person name="Chen C."/>
            <person name="Yanf M."/>
            <person name="Daum C."/>
            <person name="Ng V."/>
            <person name="Clum A."/>
            <person name="Steindorff A."/>
            <person name="Ohm R."/>
            <person name="Martin F."/>
            <person name="Silar P."/>
            <person name="Natvig D."/>
            <person name="Lalanne C."/>
            <person name="Gautier V."/>
            <person name="Ament-Velasquez S.L."/>
            <person name="Kruys A."/>
            <person name="Hutchinson M.I."/>
            <person name="Powell A.J."/>
            <person name="Barry K."/>
            <person name="Miller A.N."/>
            <person name="Grigoriev I.V."/>
            <person name="Debuchy R."/>
            <person name="Gladieux P."/>
            <person name="Thoren M.H."/>
            <person name="Johannesson H."/>
        </authorList>
    </citation>
    <scope>NUCLEOTIDE SEQUENCE</scope>
    <source>
        <strain evidence="11">CBS 958.72</strain>
    </source>
</reference>